<feature type="region of interest" description="Disordered" evidence="1">
    <location>
        <begin position="1"/>
        <end position="37"/>
    </location>
</feature>
<organism evidence="2 3">
    <name type="scientific">Vanrija albida</name>
    <dbReference type="NCBI Taxonomy" id="181172"/>
    <lineage>
        <taxon>Eukaryota</taxon>
        <taxon>Fungi</taxon>
        <taxon>Dikarya</taxon>
        <taxon>Basidiomycota</taxon>
        <taxon>Agaricomycotina</taxon>
        <taxon>Tremellomycetes</taxon>
        <taxon>Trichosporonales</taxon>
        <taxon>Trichosporonaceae</taxon>
        <taxon>Vanrija</taxon>
    </lineage>
</organism>
<feature type="compositionally biased region" description="Low complexity" evidence="1">
    <location>
        <begin position="313"/>
        <end position="323"/>
    </location>
</feature>
<name>A0ABR3PYR3_9TREE</name>
<keyword evidence="3" id="KW-1185">Reference proteome</keyword>
<evidence type="ECO:0000313" key="3">
    <source>
        <dbReference type="Proteomes" id="UP001565368"/>
    </source>
</evidence>
<proteinExistence type="predicted"/>
<accession>A0ABR3PYR3</accession>
<evidence type="ECO:0000313" key="2">
    <source>
        <dbReference type="EMBL" id="KAL1407533.1"/>
    </source>
</evidence>
<feature type="compositionally biased region" description="Low complexity" evidence="1">
    <location>
        <begin position="150"/>
        <end position="171"/>
    </location>
</feature>
<feature type="compositionally biased region" description="Low complexity" evidence="1">
    <location>
        <begin position="199"/>
        <end position="226"/>
    </location>
</feature>
<feature type="compositionally biased region" description="Low complexity" evidence="1">
    <location>
        <begin position="340"/>
        <end position="385"/>
    </location>
</feature>
<feature type="region of interest" description="Disordered" evidence="1">
    <location>
        <begin position="274"/>
        <end position="619"/>
    </location>
</feature>
<dbReference type="RefSeq" id="XP_069207477.1">
    <property type="nucleotide sequence ID" value="XM_069355406.1"/>
</dbReference>
<feature type="compositionally biased region" description="Basic residues" evidence="1">
    <location>
        <begin position="176"/>
        <end position="188"/>
    </location>
</feature>
<sequence>MLPPSPPRLSRANSANGGGTRDQWHVTNGTGPLTSIEGAAVPGRVLNAARVESEPSLTLERAVNADDPSTRPTIQPSRSWGGGLVSGAVSAAVFGAAVGLTAYRLWSDWGRRDDDGGPPPESPTVSTHDLPPAYESLADSSVRSRSRAHSYGQRDSSSRSSMSPTTRSTASDPAKRYRPARMRRKRPQRPSIADLVAVASTSASPRRPERASASSASVSVMSGTTAPTAPDSLSVTRDTPDLSVRSDADEDEEDEEMNARLDVMAQRLQGLITEGRRALDSTPIIEETSPSPERLEFKGLEVSEASADEAGGEAELGAAPAQAPDTDTGSDTVETLRDGSSTLPAASRTSRSSSSASLTRSSTSTSLATRRSLRSVSQGSTPSSSVRGIATVCPVPPLPWSKVHKGPAPGWVQRPFNAKDTPPASPERSAGDPSKPGAVSLEQSKPGVVGLSPSKSGPITFPDRSGAVTPPPPPPRPESVTSPTSRASRIPRPGGGHSRTSSTSTGVATRPETASPAPSLRRQSSRQSNRPQSTRPLSPPAAPAAPQRSKMHRSSSIKEAIASLERTAAAAATPVSSSPQLTPSQRSKIPIRRSLGGGPLSPADTPDTPQPPLPAPTVN</sequence>
<feature type="region of interest" description="Disordered" evidence="1">
    <location>
        <begin position="111"/>
        <end position="258"/>
    </location>
</feature>
<protein>
    <submittedName>
        <fullName evidence="2">Uncharacterized protein</fullName>
    </submittedName>
</protein>
<dbReference type="EMBL" id="JBBXJM010000005">
    <property type="protein sequence ID" value="KAL1407533.1"/>
    <property type="molecule type" value="Genomic_DNA"/>
</dbReference>
<dbReference type="Proteomes" id="UP001565368">
    <property type="component" value="Unassembled WGS sequence"/>
</dbReference>
<feature type="region of interest" description="Disordered" evidence="1">
    <location>
        <begin position="62"/>
        <end position="81"/>
    </location>
</feature>
<feature type="compositionally biased region" description="Polar residues" evidence="1">
    <location>
        <begin position="574"/>
        <end position="587"/>
    </location>
</feature>
<evidence type="ECO:0000256" key="1">
    <source>
        <dbReference type="SAM" id="MobiDB-lite"/>
    </source>
</evidence>
<reference evidence="2 3" key="1">
    <citation type="submission" date="2023-08" db="EMBL/GenBank/DDBJ databases">
        <title>Annotated Genome Sequence of Vanrija albida AlHP1.</title>
        <authorList>
            <person name="Herzog R."/>
        </authorList>
    </citation>
    <scope>NUCLEOTIDE SEQUENCE [LARGE SCALE GENOMIC DNA]</scope>
    <source>
        <strain evidence="2 3">AlHP1</strain>
    </source>
</reference>
<gene>
    <name evidence="2" type="ORF">Q8F55_006966</name>
</gene>
<feature type="compositionally biased region" description="Low complexity" evidence="1">
    <location>
        <begin position="515"/>
        <end position="536"/>
    </location>
</feature>
<feature type="compositionally biased region" description="Pro residues" evidence="1">
    <location>
        <begin position="608"/>
        <end position="619"/>
    </location>
</feature>
<feature type="compositionally biased region" description="Basic and acidic residues" evidence="1">
    <location>
        <begin position="238"/>
        <end position="247"/>
    </location>
</feature>
<comment type="caution">
    <text evidence="2">The sequence shown here is derived from an EMBL/GenBank/DDBJ whole genome shotgun (WGS) entry which is preliminary data.</text>
</comment>
<dbReference type="GeneID" id="95988009"/>